<evidence type="ECO:0000313" key="3">
    <source>
        <dbReference type="Proteomes" id="UP000799770"/>
    </source>
</evidence>
<dbReference type="InterPro" id="IPR037401">
    <property type="entry name" value="SnoaL-like"/>
</dbReference>
<dbReference type="OrthoDB" id="2148716at2759"/>
<dbReference type="Pfam" id="PF13577">
    <property type="entry name" value="SnoaL_4"/>
    <property type="match status" value="1"/>
</dbReference>
<keyword evidence="3" id="KW-1185">Reference proteome</keyword>
<evidence type="ECO:0000313" key="2">
    <source>
        <dbReference type="EMBL" id="KAF2111828.1"/>
    </source>
</evidence>
<dbReference type="InterPro" id="IPR032710">
    <property type="entry name" value="NTF2-like_dom_sf"/>
</dbReference>
<evidence type="ECO:0000259" key="1">
    <source>
        <dbReference type="Pfam" id="PF13577"/>
    </source>
</evidence>
<organism evidence="2 3">
    <name type="scientific">Lophiotrema nucula</name>
    <dbReference type="NCBI Taxonomy" id="690887"/>
    <lineage>
        <taxon>Eukaryota</taxon>
        <taxon>Fungi</taxon>
        <taxon>Dikarya</taxon>
        <taxon>Ascomycota</taxon>
        <taxon>Pezizomycotina</taxon>
        <taxon>Dothideomycetes</taxon>
        <taxon>Pleosporomycetidae</taxon>
        <taxon>Pleosporales</taxon>
        <taxon>Lophiotremataceae</taxon>
        <taxon>Lophiotrema</taxon>
    </lineage>
</organism>
<dbReference type="Proteomes" id="UP000799770">
    <property type="component" value="Unassembled WGS sequence"/>
</dbReference>
<dbReference type="SUPFAM" id="SSF54427">
    <property type="entry name" value="NTF2-like"/>
    <property type="match status" value="1"/>
</dbReference>
<proteinExistence type="predicted"/>
<gene>
    <name evidence="2" type="ORF">BDV96DRAFT_581877</name>
</gene>
<dbReference type="AlphaFoldDB" id="A0A6A5Z0B4"/>
<name>A0A6A5Z0B4_9PLEO</name>
<dbReference type="Gene3D" id="3.10.450.50">
    <property type="match status" value="1"/>
</dbReference>
<dbReference type="EMBL" id="ML977333">
    <property type="protein sequence ID" value="KAF2111828.1"/>
    <property type="molecule type" value="Genomic_DNA"/>
</dbReference>
<protein>
    <recommendedName>
        <fullName evidence="1">SnoaL-like domain-containing protein</fullName>
    </recommendedName>
</protein>
<accession>A0A6A5Z0B4</accession>
<feature type="domain" description="SnoaL-like" evidence="1">
    <location>
        <begin position="10"/>
        <end position="138"/>
    </location>
</feature>
<reference evidence="2" key="1">
    <citation type="journal article" date="2020" name="Stud. Mycol.">
        <title>101 Dothideomycetes genomes: a test case for predicting lifestyles and emergence of pathogens.</title>
        <authorList>
            <person name="Haridas S."/>
            <person name="Albert R."/>
            <person name="Binder M."/>
            <person name="Bloem J."/>
            <person name="Labutti K."/>
            <person name="Salamov A."/>
            <person name="Andreopoulos B."/>
            <person name="Baker S."/>
            <person name="Barry K."/>
            <person name="Bills G."/>
            <person name="Bluhm B."/>
            <person name="Cannon C."/>
            <person name="Castanera R."/>
            <person name="Culley D."/>
            <person name="Daum C."/>
            <person name="Ezra D."/>
            <person name="Gonzalez J."/>
            <person name="Henrissat B."/>
            <person name="Kuo A."/>
            <person name="Liang C."/>
            <person name="Lipzen A."/>
            <person name="Lutzoni F."/>
            <person name="Magnuson J."/>
            <person name="Mondo S."/>
            <person name="Nolan M."/>
            <person name="Ohm R."/>
            <person name="Pangilinan J."/>
            <person name="Park H.-J."/>
            <person name="Ramirez L."/>
            <person name="Alfaro M."/>
            <person name="Sun H."/>
            <person name="Tritt A."/>
            <person name="Yoshinaga Y."/>
            <person name="Zwiers L.-H."/>
            <person name="Turgeon B."/>
            <person name="Goodwin S."/>
            <person name="Spatafora J."/>
            <person name="Crous P."/>
            <person name="Grigoriev I."/>
        </authorList>
    </citation>
    <scope>NUCLEOTIDE SEQUENCE</scope>
    <source>
        <strain evidence="2">CBS 627.86</strain>
    </source>
</reference>
<sequence>MSNAATLTALTPREAIADALHRCVLGIDSNNRDLFASACLQNSGMTVVAGPITLSGWPAISEYFDRVFALVTTHITSNIRIEVQDGADTASMSAHAVAYHVRPDDALKPEDTSYTAACLYDLDLIKDGDEKLWKIKRWEIKVLWTTGDIAVLHG</sequence>